<dbReference type="RefSeq" id="WP_110523797.1">
    <property type="nucleotide sequence ID" value="NZ_QKOE01000004.1"/>
</dbReference>
<dbReference type="EMBL" id="QKOE01000004">
    <property type="protein sequence ID" value="PZA17152.1"/>
    <property type="molecule type" value="Genomic_DNA"/>
</dbReference>
<proteinExistence type="predicted"/>
<comment type="caution">
    <text evidence="2">The sequence shown here is derived from an EMBL/GenBank/DDBJ whole genome shotgun (WGS) entry which is preliminary data.</text>
</comment>
<dbReference type="Pfam" id="PF02643">
    <property type="entry name" value="DUF192"/>
    <property type="match status" value="1"/>
</dbReference>
<evidence type="ECO:0000256" key="1">
    <source>
        <dbReference type="SAM" id="SignalP"/>
    </source>
</evidence>
<protein>
    <submittedName>
        <fullName evidence="2">DUF192 domain-containing protein</fullName>
    </submittedName>
</protein>
<evidence type="ECO:0000313" key="3">
    <source>
        <dbReference type="Proteomes" id="UP000248259"/>
    </source>
</evidence>
<dbReference type="InterPro" id="IPR038695">
    <property type="entry name" value="Saro_0823-like_sf"/>
</dbReference>
<organism evidence="2 3">
    <name type="scientific">Parazoarcus communis SWub3 = DSM 12120</name>
    <dbReference type="NCBI Taxonomy" id="1121029"/>
    <lineage>
        <taxon>Bacteria</taxon>
        <taxon>Pseudomonadati</taxon>
        <taxon>Pseudomonadota</taxon>
        <taxon>Betaproteobacteria</taxon>
        <taxon>Rhodocyclales</taxon>
        <taxon>Zoogloeaceae</taxon>
        <taxon>Parazoarcus</taxon>
    </lineage>
</organism>
<dbReference type="InterPro" id="IPR003795">
    <property type="entry name" value="DUF192"/>
</dbReference>
<name>A0A323UVX0_9RHOO</name>
<feature type="signal peptide" evidence="1">
    <location>
        <begin position="1"/>
        <end position="25"/>
    </location>
</feature>
<dbReference type="OrthoDB" id="5526466at2"/>
<accession>A0A323UVX0</accession>
<sequence>MQAANWGVGVARAWAVLLMALPAMAAAAMPVVELGAGMFRIQVEVAHTDANRQLGLMNRREMPAHNGMVFVFPQDARHCMWMRNTFIPLSVAFLDEQGRILNIADMQPQTEDSHCAAAPARFALEMNQGWFRERGLKPGDAIRGVDRLPAPR</sequence>
<gene>
    <name evidence="2" type="ORF">DNK49_07925</name>
</gene>
<dbReference type="Proteomes" id="UP000248259">
    <property type="component" value="Unassembled WGS sequence"/>
</dbReference>
<dbReference type="AlphaFoldDB" id="A0A323UVX0"/>
<evidence type="ECO:0000313" key="2">
    <source>
        <dbReference type="EMBL" id="PZA17152.1"/>
    </source>
</evidence>
<feature type="chain" id="PRO_5016342339" evidence="1">
    <location>
        <begin position="26"/>
        <end position="152"/>
    </location>
</feature>
<keyword evidence="3" id="KW-1185">Reference proteome</keyword>
<keyword evidence="1" id="KW-0732">Signal</keyword>
<dbReference type="PANTHER" id="PTHR37953">
    <property type="entry name" value="UPF0127 PROTEIN MJ1496"/>
    <property type="match status" value="1"/>
</dbReference>
<dbReference type="Gene3D" id="2.60.120.1140">
    <property type="entry name" value="Protein of unknown function DUF192"/>
    <property type="match status" value="1"/>
</dbReference>
<dbReference type="PANTHER" id="PTHR37953:SF1">
    <property type="entry name" value="UPF0127 PROTEIN MJ1496"/>
    <property type="match status" value="1"/>
</dbReference>
<reference evidence="2 3" key="1">
    <citation type="submission" date="2018-06" db="EMBL/GenBank/DDBJ databases">
        <title>Azoarcus communis strain SWub3 genome.</title>
        <authorList>
            <person name="Zorraquino Salvo V."/>
            <person name="Toubiana D."/>
            <person name="Blumwald E."/>
        </authorList>
    </citation>
    <scope>NUCLEOTIDE SEQUENCE [LARGE SCALE GENOMIC DNA]</scope>
    <source>
        <strain evidence="2 3">SWub3</strain>
    </source>
</reference>